<sequence>MDRWTCQHSDQLDQIDEPPEDTITYVRSKVCLMHAFMSSSPRAGVFVAQAAAGNHGPDIQLWLLTASPWAVGVAACACRTDRGQPGSLLPGNGQKAGGVRRFIRHDVQLADHGVYIVGLYIISFPGPT</sequence>
<reference evidence="1 2" key="1">
    <citation type="journal article" date="2023" name="Int. J. Mol. Sci.">
        <title>De Novo Assembly and Annotation of 11 Diverse Shrub Willow (Salix) Genomes Reveals Novel Gene Organization in Sex-Linked Regions.</title>
        <authorList>
            <person name="Hyden B."/>
            <person name="Feng K."/>
            <person name="Yates T.B."/>
            <person name="Jawdy S."/>
            <person name="Cereghino C."/>
            <person name="Smart L.B."/>
            <person name="Muchero W."/>
        </authorList>
    </citation>
    <scope>NUCLEOTIDE SEQUENCE [LARGE SCALE GENOMIC DNA]</scope>
    <source>
        <tissue evidence="1">Shoot tip</tissue>
    </source>
</reference>
<name>A0AAD6JC94_9ROSI</name>
<accession>A0AAD6JC94</accession>
<gene>
    <name evidence="1" type="ORF">OIU84_014127</name>
</gene>
<dbReference type="AlphaFoldDB" id="A0AAD6JC94"/>
<dbReference type="EMBL" id="JAPFFJ010000018">
    <property type="protein sequence ID" value="KAJ6401988.1"/>
    <property type="molecule type" value="Genomic_DNA"/>
</dbReference>
<evidence type="ECO:0000313" key="1">
    <source>
        <dbReference type="EMBL" id="KAJ6401988.1"/>
    </source>
</evidence>
<dbReference type="Proteomes" id="UP001162972">
    <property type="component" value="Chromosome 4"/>
</dbReference>
<proteinExistence type="predicted"/>
<comment type="caution">
    <text evidence="1">The sequence shown here is derived from an EMBL/GenBank/DDBJ whole genome shotgun (WGS) entry which is preliminary data.</text>
</comment>
<keyword evidence="2" id="KW-1185">Reference proteome</keyword>
<protein>
    <submittedName>
        <fullName evidence="1">Uncharacterized protein</fullName>
    </submittedName>
</protein>
<evidence type="ECO:0000313" key="2">
    <source>
        <dbReference type="Proteomes" id="UP001162972"/>
    </source>
</evidence>
<organism evidence="1 2">
    <name type="scientific">Salix udensis</name>
    <dbReference type="NCBI Taxonomy" id="889485"/>
    <lineage>
        <taxon>Eukaryota</taxon>
        <taxon>Viridiplantae</taxon>
        <taxon>Streptophyta</taxon>
        <taxon>Embryophyta</taxon>
        <taxon>Tracheophyta</taxon>
        <taxon>Spermatophyta</taxon>
        <taxon>Magnoliopsida</taxon>
        <taxon>eudicotyledons</taxon>
        <taxon>Gunneridae</taxon>
        <taxon>Pentapetalae</taxon>
        <taxon>rosids</taxon>
        <taxon>fabids</taxon>
        <taxon>Malpighiales</taxon>
        <taxon>Salicaceae</taxon>
        <taxon>Saliceae</taxon>
        <taxon>Salix</taxon>
    </lineage>
</organism>